<dbReference type="PANTHER" id="PTHR43649">
    <property type="entry name" value="ARABINOSE-BINDING PROTEIN-RELATED"/>
    <property type="match status" value="1"/>
</dbReference>
<evidence type="ECO:0000256" key="2">
    <source>
        <dbReference type="ARBA" id="ARBA00022729"/>
    </source>
</evidence>
<dbReference type="EMBL" id="BIFR01000002">
    <property type="protein sequence ID" value="GCE14885.1"/>
    <property type="molecule type" value="Genomic_DNA"/>
</dbReference>
<dbReference type="Gene3D" id="3.40.190.10">
    <property type="entry name" value="Periplasmic binding protein-like II"/>
    <property type="match status" value="1"/>
</dbReference>
<keyword evidence="1" id="KW-1003">Cell membrane</keyword>
<reference evidence="8" key="1">
    <citation type="submission" date="2018-12" db="EMBL/GenBank/DDBJ databases">
        <title>Tengunoibacter tsumagoiensis gen. nov., sp. nov., Dictyobacter kobayashii sp. nov., D. alpinus sp. nov., and D. joshuensis sp. nov. and description of Dictyobacteraceae fam. nov. within the order Ktedonobacterales isolated from Tengu-no-mugimeshi.</title>
        <authorList>
            <person name="Wang C.M."/>
            <person name="Zheng Y."/>
            <person name="Sakai Y."/>
            <person name="Toyoda A."/>
            <person name="Minakuchi Y."/>
            <person name="Abe K."/>
            <person name="Yokota A."/>
            <person name="Yabe S."/>
        </authorList>
    </citation>
    <scope>NUCLEOTIDE SEQUENCE [LARGE SCALE GENOMIC DNA]</scope>
    <source>
        <strain evidence="8">Uno3</strain>
    </source>
</reference>
<organism evidence="7 8">
    <name type="scientific">Tengunoibacter tsumagoiensis</name>
    <dbReference type="NCBI Taxonomy" id="2014871"/>
    <lineage>
        <taxon>Bacteria</taxon>
        <taxon>Bacillati</taxon>
        <taxon>Chloroflexota</taxon>
        <taxon>Ktedonobacteria</taxon>
        <taxon>Ktedonobacterales</taxon>
        <taxon>Dictyobacteraceae</taxon>
        <taxon>Tengunoibacter</taxon>
    </lineage>
</organism>
<keyword evidence="4" id="KW-0564">Palmitate</keyword>
<feature type="chain" id="PRO_5019552104" evidence="6">
    <location>
        <begin position="26"/>
        <end position="429"/>
    </location>
</feature>
<dbReference type="RefSeq" id="WP_126582413.1">
    <property type="nucleotide sequence ID" value="NZ_BIFR01000002.1"/>
</dbReference>
<evidence type="ECO:0000313" key="8">
    <source>
        <dbReference type="Proteomes" id="UP000287352"/>
    </source>
</evidence>
<accession>A0A402A766</accession>
<dbReference type="AlphaFoldDB" id="A0A402A766"/>
<evidence type="ECO:0000256" key="4">
    <source>
        <dbReference type="ARBA" id="ARBA00023139"/>
    </source>
</evidence>
<dbReference type="Proteomes" id="UP000287352">
    <property type="component" value="Unassembled WGS sequence"/>
</dbReference>
<name>A0A402A766_9CHLR</name>
<comment type="caution">
    <text evidence="7">The sequence shown here is derived from an EMBL/GenBank/DDBJ whole genome shotgun (WGS) entry which is preliminary data.</text>
</comment>
<dbReference type="InterPro" id="IPR006059">
    <property type="entry name" value="SBP"/>
</dbReference>
<evidence type="ECO:0000256" key="6">
    <source>
        <dbReference type="SAM" id="SignalP"/>
    </source>
</evidence>
<evidence type="ECO:0000256" key="1">
    <source>
        <dbReference type="ARBA" id="ARBA00022475"/>
    </source>
</evidence>
<dbReference type="PANTHER" id="PTHR43649:SF33">
    <property type="entry name" value="POLYGALACTURONAN_RHAMNOGALACTURONAN-BINDING PROTEIN YTCQ"/>
    <property type="match status" value="1"/>
</dbReference>
<keyword evidence="8" id="KW-1185">Reference proteome</keyword>
<sequence>MTRISRPHFRLAFAICALLSTLLLAACGGTSPASSDHVTLTFGWWSNGPQHDQEFAKWAESFTKTHPNITIKSEFLPFGDYFTKLQTTAAAGKAYDVIGQCSCNVAPYYANQQMVDLSTFSDFKASTSDIDPGAVQTDTYNGHPYGMPLGVAARVIGYNKALFAAAGIAEPDPTKPLTLSEFTQLAKKLTVVSNGKMTQAGLFTGLDQDASYLPEFFAENQGVSLFDNYVNPQKVTINSPAGIKALTDYQALWKQNIEPSIDDNSWQAGLAGLQSNRVAMTISGPWEFSQFDTSKYGVMPIPVSDAGKHMQRMTINSLSIYSGSQHKAEAWEFLKWAAQAPQQQQYAAFADTPVNKTAFANSNTIIKPASFYPTLQVEATNIRPYLLSSKTQLTTTITNILQDLIRGKISPTDAASQLEQQGNSVLAGN</sequence>
<protein>
    <submittedName>
        <fullName evidence="7">Sugar ABC transporter substrate-binding protein</fullName>
    </submittedName>
</protein>
<dbReference type="OrthoDB" id="2515880at2"/>
<evidence type="ECO:0000313" key="7">
    <source>
        <dbReference type="EMBL" id="GCE14885.1"/>
    </source>
</evidence>
<evidence type="ECO:0000256" key="3">
    <source>
        <dbReference type="ARBA" id="ARBA00023136"/>
    </source>
</evidence>
<dbReference type="SUPFAM" id="SSF53850">
    <property type="entry name" value="Periplasmic binding protein-like II"/>
    <property type="match status" value="1"/>
</dbReference>
<keyword evidence="3" id="KW-0472">Membrane</keyword>
<dbReference type="PROSITE" id="PS51257">
    <property type="entry name" value="PROKAR_LIPOPROTEIN"/>
    <property type="match status" value="1"/>
</dbReference>
<keyword evidence="5" id="KW-0449">Lipoprotein</keyword>
<feature type="signal peptide" evidence="6">
    <location>
        <begin position="1"/>
        <end position="25"/>
    </location>
</feature>
<proteinExistence type="predicted"/>
<dbReference type="CDD" id="cd13585">
    <property type="entry name" value="PBP2_TMBP_like"/>
    <property type="match status" value="1"/>
</dbReference>
<evidence type="ECO:0000256" key="5">
    <source>
        <dbReference type="ARBA" id="ARBA00023288"/>
    </source>
</evidence>
<dbReference type="InterPro" id="IPR050490">
    <property type="entry name" value="Bact_solute-bd_prot1"/>
</dbReference>
<keyword evidence="2 6" id="KW-0732">Signal</keyword>
<dbReference type="Pfam" id="PF01547">
    <property type="entry name" value="SBP_bac_1"/>
    <property type="match status" value="1"/>
</dbReference>
<gene>
    <name evidence="7" type="ORF">KTT_47440</name>
</gene>